<gene>
    <name evidence="1" type="ORF">QLQ12_46015</name>
</gene>
<dbReference type="Gene3D" id="1.10.287.1080">
    <property type="entry name" value="MazG-like"/>
    <property type="match status" value="1"/>
</dbReference>
<dbReference type="RefSeq" id="WP_282767414.1">
    <property type="nucleotide sequence ID" value="NZ_JASCTH010000063.1"/>
</dbReference>
<dbReference type="Proteomes" id="UP001241758">
    <property type="component" value="Unassembled WGS sequence"/>
</dbReference>
<proteinExistence type="predicted"/>
<evidence type="ECO:0000313" key="2">
    <source>
        <dbReference type="Proteomes" id="UP001241758"/>
    </source>
</evidence>
<dbReference type="EMBL" id="JASCTH010000063">
    <property type="protein sequence ID" value="MDI6105951.1"/>
    <property type="molecule type" value="Genomic_DNA"/>
</dbReference>
<evidence type="ECO:0000313" key="1">
    <source>
        <dbReference type="EMBL" id="MDI6105951.1"/>
    </source>
</evidence>
<evidence type="ECO:0008006" key="3">
    <source>
        <dbReference type="Google" id="ProtNLM"/>
    </source>
</evidence>
<name>A0ABT6X282_9ACTN</name>
<comment type="caution">
    <text evidence="1">The sequence shown here is derived from an EMBL/GenBank/DDBJ whole genome shotgun (WGS) entry which is preliminary data.</text>
</comment>
<accession>A0ABT6X282</accession>
<dbReference type="SUPFAM" id="SSF101386">
    <property type="entry name" value="all-alpha NTP pyrophosphatases"/>
    <property type="match status" value="1"/>
</dbReference>
<keyword evidence="2" id="KW-1185">Reference proteome</keyword>
<reference evidence="1 2" key="1">
    <citation type="submission" date="2023-05" db="EMBL/GenBank/DDBJ databases">
        <title>Actinoplanes sp. NEAU-A12 genome sequencing.</title>
        <authorList>
            <person name="Wang Z.-S."/>
        </authorList>
    </citation>
    <scope>NUCLEOTIDE SEQUENCE [LARGE SCALE GENOMIC DNA]</scope>
    <source>
        <strain evidence="1 2">NEAU-A12</strain>
    </source>
</reference>
<protein>
    <recommendedName>
        <fullName evidence="3">Phosphoribosyl-ATP diphosphatase</fullName>
    </recommendedName>
</protein>
<sequence>MTQAFLMKAGQARTKGQSAEEIEQRFRGELADVLCHVLLLARNHEVDLAEAVQEKWMVWKPGGGAPDSCLPASSAMSGLPDVRICRCQAL</sequence>
<organism evidence="1 2">
    <name type="scientific">Actinoplanes sandaracinus</name>
    <dbReference type="NCBI Taxonomy" id="3045177"/>
    <lineage>
        <taxon>Bacteria</taxon>
        <taxon>Bacillati</taxon>
        <taxon>Actinomycetota</taxon>
        <taxon>Actinomycetes</taxon>
        <taxon>Micromonosporales</taxon>
        <taxon>Micromonosporaceae</taxon>
        <taxon>Actinoplanes</taxon>
    </lineage>
</organism>